<dbReference type="GO" id="GO:0006633">
    <property type="term" value="P:fatty acid biosynthetic process"/>
    <property type="evidence" value="ECO:0007669"/>
    <property type="project" value="TreeGrafter"/>
</dbReference>
<dbReference type="CDD" id="cd06257">
    <property type="entry name" value="DnaJ"/>
    <property type="match status" value="1"/>
</dbReference>
<dbReference type="InterPro" id="IPR036869">
    <property type="entry name" value="J_dom_sf"/>
</dbReference>
<feature type="region of interest" description="Disordered" evidence="3">
    <location>
        <begin position="320"/>
        <end position="374"/>
    </location>
</feature>
<evidence type="ECO:0000259" key="5">
    <source>
        <dbReference type="PROSITE" id="PS50076"/>
    </source>
</evidence>
<dbReference type="PROSITE" id="PS00636">
    <property type="entry name" value="DNAJ_1"/>
    <property type="match status" value="1"/>
</dbReference>
<evidence type="ECO:0000256" key="2">
    <source>
        <dbReference type="ARBA" id="ARBA00022553"/>
    </source>
</evidence>
<evidence type="ECO:0000256" key="4">
    <source>
        <dbReference type="SAM" id="Phobius"/>
    </source>
</evidence>
<feature type="region of interest" description="Disordered" evidence="3">
    <location>
        <begin position="1471"/>
        <end position="1545"/>
    </location>
</feature>
<feature type="region of interest" description="Disordered" evidence="3">
    <location>
        <begin position="423"/>
        <end position="443"/>
    </location>
</feature>
<dbReference type="EMBL" id="LSRX01000243">
    <property type="protein sequence ID" value="OLQ03173.1"/>
    <property type="molecule type" value="Genomic_DNA"/>
</dbReference>
<dbReference type="OrthoDB" id="438878at2759"/>
<dbReference type="Gene3D" id="3.40.47.10">
    <property type="match status" value="3"/>
</dbReference>
<dbReference type="SUPFAM" id="SSF46565">
    <property type="entry name" value="Chaperone J-domain"/>
    <property type="match status" value="1"/>
</dbReference>
<feature type="compositionally biased region" description="Basic and acidic residues" evidence="3">
    <location>
        <begin position="621"/>
        <end position="655"/>
    </location>
</feature>
<feature type="compositionally biased region" description="Polar residues" evidence="3">
    <location>
        <begin position="1571"/>
        <end position="1581"/>
    </location>
</feature>
<feature type="region of interest" description="Disordered" evidence="3">
    <location>
        <begin position="2338"/>
        <end position="2396"/>
    </location>
</feature>
<dbReference type="SMART" id="SM00271">
    <property type="entry name" value="DnaJ"/>
    <property type="match status" value="1"/>
</dbReference>
<name>A0A1Q9E6X4_SYMMI</name>
<feature type="compositionally biased region" description="Low complexity" evidence="3">
    <location>
        <begin position="330"/>
        <end position="339"/>
    </location>
</feature>
<accession>A0A1Q9E6X4</accession>
<feature type="compositionally biased region" description="Low complexity" evidence="3">
    <location>
        <begin position="2612"/>
        <end position="2624"/>
    </location>
</feature>
<feature type="compositionally biased region" description="Low complexity" evidence="3">
    <location>
        <begin position="1850"/>
        <end position="1859"/>
    </location>
</feature>
<dbReference type="InterPro" id="IPR020841">
    <property type="entry name" value="PKS_Beta-ketoAc_synthase_dom"/>
</dbReference>
<dbReference type="InterPro" id="IPR050091">
    <property type="entry name" value="PKS_NRPS_Biosynth_Enz"/>
</dbReference>
<dbReference type="InterPro" id="IPR016039">
    <property type="entry name" value="Thiolase-like"/>
</dbReference>
<feature type="compositionally biased region" description="Acidic residues" evidence="3">
    <location>
        <begin position="2601"/>
        <end position="2611"/>
    </location>
</feature>
<evidence type="ECO:0000259" key="6">
    <source>
        <dbReference type="PROSITE" id="PS52004"/>
    </source>
</evidence>
<protein>
    <submittedName>
        <fullName evidence="7">Mycocerosic acid synthase</fullName>
    </submittedName>
</protein>
<feature type="region of interest" description="Disordered" evidence="3">
    <location>
        <begin position="2834"/>
        <end position="2857"/>
    </location>
</feature>
<feature type="region of interest" description="Disordered" evidence="3">
    <location>
        <begin position="1754"/>
        <end position="1950"/>
    </location>
</feature>
<keyword evidence="4" id="KW-1133">Transmembrane helix</keyword>
<evidence type="ECO:0000313" key="8">
    <source>
        <dbReference type="Proteomes" id="UP000186817"/>
    </source>
</evidence>
<feature type="transmembrane region" description="Helical" evidence="4">
    <location>
        <begin position="1297"/>
        <end position="1323"/>
    </location>
</feature>
<dbReference type="Proteomes" id="UP000186817">
    <property type="component" value="Unassembled WGS sequence"/>
</dbReference>
<feature type="domain" description="J" evidence="5">
    <location>
        <begin position="254"/>
        <end position="315"/>
    </location>
</feature>
<feature type="compositionally biased region" description="Low complexity" evidence="3">
    <location>
        <begin position="426"/>
        <end position="439"/>
    </location>
</feature>
<feature type="region of interest" description="Disordered" evidence="3">
    <location>
        <begin position="603"/>
        <end position="655"/>
    </location>
</feature>
<feature type="compositionally biased region" description="Gly residues" evidence="3">
    <location>
        <begin position="2846"/>
        <end position="2857"/>
    </location>
</feature>
<dbReference type="InterPro" id="IPR014030">
    <property type="entry name" value="Ketoacyl_synth_N"/>
</dbReference>
<dbReference type="InterPro" id="IPR018253">
    <property type="entry name" value="DnaJ_domain_CS"/>
</dbReference>
<dbReference type="Pfam" id="PF00226">
    <property type="entry name" value="DnaJ"/>
    <property type="match status" value="1"/>
</dbReference>
<keyword evidence="4" id="KW-0812">Transmembrane</keyword>
<feature type="compositionally biased region" description="Low complexity" evidence="3">
    <location>
        <begin position="1904"/>
        <end position="1926"/>
    </location>
</feature>
<dbReference type="PROSITE" id="PS50076">
    <property type="entry name" value="DNAJ_2"/>
    <property type="match status" value="1"/>
</dbReference>
<feature type="region of interest" description="Disordered" evidence="3">
    <location>
        <begin position="1570"/>
        <end position="1595"/>
    </location>
</feature>
<dbReference type="GO" id="GO:0004312">
    <property type="term" value="F:fatty acid synthase activity"/>
    <property type="evidence" value="ECO:0007669"/>
    <property type="project" value="TreeGrafter"/>
</dbReference>
<feature type="compositionally biased region" description="Basic and acidic residues" evidence="3">
    <location>
        <begin position="2671"/>
        <end position="2686"/>
    </location>
</feature>
<keyword evidence="8" id="KW-1185">Reference proteome</keyword>
<dbReference type="SMART" id="SM00825">
    <property type="entry name" value="PKS_KS"/>
    <property type="match status" value="1"/>
</dbReference>
<dbReference type="Pfam" id="PF00109">
    <property type="entry name" value="ketoacyl-synt"/>
    <property type="match status" value="2"/>
</dbReference>
<feature type="compositionally biased region" description="Polar residues" evidence="3">
    <location>
        <begin position="2651"/>
        <end position="2667"/>
    </location>
</feature>
<evidence type="ECO:0000256" key="3">
    <source>
        <dbReference type="SAM" id="MobiDB-lite"/>
    </source>
</evidence>
<feature type="compositionally biased region" description="Basic and acidic residues" evidence="3">
    <location>
        <begin position="1760"/>
        <end position="1846"/>
    </location>
</feature>
<evidence type="ECO:0000313" key="7">
    <source>
        <dbReference type="EMBL" id="OLQ03173.1"/>
    </source>
</evidence>
<feature type="compositionally biased region" description="Basic and acidic residues" evidence="3">
    <location>
        <begin position="1507"/>
        <end position="1519"/>
    </location>
</feature>
<feature type="compositionally biased region" description="Basic and acidic residues" evidence="3">
    <location>
        <begin position="344"/>
        <end position="357"/>
    </location>
</feature>
<proteinExistence type="predicted"/>
<comment type="caution">
    <text evidence="7">The sequence shown here is derived from an EMBL/GenBank/DDBJ whole genome shotgun (WGS) entry which is preliminary data.</text>
</comment>
<dbReference type="InterPro" id="IPR001623">
    <property type="entry name" value="DnaJ_domain"/>
</dbReference>
<feature type="compositionally biased region" description="Basic and acidic residues" evidence="3">
    <location>
        <begin position="2346"/>
        <end position="2355"/>
    </location>
</feature>
<evidence type="ECO:0000256" key="1">
    <source>
        <dbReference type="ARBA" id="ARBA00022450"/>
    </source>
</evidence>
<reference evidence="7 8" key="1">
    <citation type="submission" date="2016-02" db="EMBL/GenBank/DDBJ databases">
        <title>Genome analysis of coral dinoflagellate symbionts highlights evolutionary adaptations to a symbiotic lifestyle.</title>
        <authorList>
            <person name="Aranda M."/>
            <person name="Li Y."/>
            <person name="Liew Y.J."/>
            <person name="Baumgarten S."/>
            <person name="Simakov O."/>
            <person name="Wilson M."/>
            <person name="Piel J."/>
            <person name="Ashoor H."/>
            <person name="Bougouffa S."/>
            <person name="Bajic V.B."/>
            <person name="Ryu T."/>
            <person name="Ravasi T."/>
            <person name="Bayer T."/>
            <person name="Micklem G."/>
            <person name="Kim H."/>
            <person name="Bhak J."/>
            <person name="Lajeunesse T.C."/>
            <person name="Voolstra C.R."/>
        </authorList>
    </citation>
    <scope>NUCLEOTIDE SEQUENCE [LARGE SCALE GENOMIC DNA]</scope>
    <source>
        <strain evidence="7 8">CCMP2467</strain>
    </source>
</reference>
<keyword evidence="1" id="KW-0596">Phosphopantetheine</keyword>
<dbReference type="SUPFAM" id="SSF53901">
    <property type="entry name" value="Thiolase-like"/>
    <property type="match status" value="2"/>
</dbReference>
<dbReference type="Gene3D" id="1.10.287.110">
    <property type="entry name" value="DnaJ domain"/>
    <property type="match status" value="1"/>
</dbReference>
<feature type="transmembrane region" description="Helical" evidence="4">
    <location>
        <begin position="2524"/>
        <end position="2543"/>
    </location>
</feature>
<feature type="transmembrane region" description="Helical" evidence="4">
    <location>
        <begin position="2421"/>
        <end position="2441"/>
    </location>
</feature>
<feature type="compositionally biased region" description="Low complexity" evidence="3">
    <location>
        <begin position="1486"/>
        <end position="1495"/>
    </location>
</feature>
<keyword evidence="2" id="KW-0597">Phosphoprotein</keyword>
<feature type="transmembrane region" description="Helical" evidence="4">
    <location>
        <begin position="2501"/>
        <end position="2518"/>
    </location>
</feature>
<dbReference type="PROSITE" id="PS52004">
    <property type="entry name" value="KS3_2"/>
    <property type="match status" value="1"/>
</dbReference>
<dbReference type="PANTHER" id="PTHR43775">
    <property type="entry name" value="FATTY ACID SYNTHASE"/>
    <property type="match status" value="1"/>
</dbReference>
<keyword evidence="4" id="KW-0472">Membrane</keyword>
<organism evidence="7 8">
    <name type="scientific">Symbiodinium microadriaticum</name>
    <name type="common">Dinoflagellate</name>
    <name type="synonym">Zooxanthella microadriatica</name>
    <dbReference type="NCBI Taxonomy" id="2951"/>
    <lineage>
        <taxon>Eukaryota</taxon>
        <taxon>Sar</taxon>
        <taxon>Alveolata</taxon>
        <taxon>Dinophyceae</taxon>
        <taxon>Suessiales</taxon>
        <taxon>Symbiodiniaceae</taxon>
        <taxon>Symbiodinium</taxon>
    </lineage>
</organism>
<dbReference type="PANTHER" id="PTHR43775:SF37">
    <property type="entry name" value="SI:DKEY-61P9.11"/>
    <property type="match status" value="1"/>
</dbReference>
<gene>
    <name evidence="7" type="primary">mas</name>
    <name evidence="7" type="ORF">AK812_SmicGene13893</name>
</gene>
<feature type="compositionally biased region" description="Acidic residues" evidence="3">
    <location>
        <begin position="2356"/>
        <end position="2387"/>
    </location>
</feature>
<feature type="region of interest" description="Disordered" evidence="3">
    <location>
        <begin position="2569"/>
        <end position="2721"/>
    </location>
</feature>
<feature type="compositionally biased region" description="Basic residues" evidence="3">
    <location>
        <begin position="1929"/>
        <end position="1944"/>
    </location>
</feature>
<feature type="domain" description="Ketosynthase family 3 (KS3)" evidence="6">
    <location>
        <begin position="28"/>
        <end position="1021"/>
    </location>
</feature>
<sequence>MRKGVGSVVKARGSGGIGPRVPGYVSDTEKWLNSIISLCTDQPDQAAEAWQSAQSCGPDVITEVPLQRWDHSESYDSADGCWRFGRTSCRHAAFIDGVELFDFQRFHLSRNEVQHMEPRQRHALETGYEAIYHAGFRRVQLQGLTAAVYVGAENSSEWPELSGASTKATGFTATGAASSILAGRISFVLGLKGPAVSLDVGDCSSLCAVHFGAQVQRECGAEMPEVRNSGFVAICAATSYCTGFFLHGILPMPSFYDALNVSSSAAEAELRSAYRRQALATHPDKGGTPEAFRLVVTAFETLTDPVRRAAYDLQLRRARAAPKERRVATGPAGPAGPAAKRTRTSGEKKAKGEDGHATRSTPSGPSTRAEPPEECKDNVAWVQELLRLSQVALRARLQAMTEEVLRRLLEFLESCDQSTLATVVPSGSAGSAGSAGSSSESEELSEEAEPLLAICAADADEEGNEVNEVNEEGEVKQCDQQSGERKLLRGICRNKRDSSYQASVYFKGVGAYSQSTVDLNKIIDLHISLVRMRQRFYEHLAAGCSCREALSHAVTEMHSNRAASQSPAIRIRFCCRCTTNNSNRRLDLEELFPIWESELANKAKMQEERQQRHRQMQAARQAEKQEEEARKRKEAAQRHQERQERRQEKLQTAEERKLLREARRREREARAEARQQRKAAARVRKLKFLHQEVQNMLQRLRMQRERVLQKAFGVKVLPEGLVLGKVPGVQGAHVCAQLRLQNGSQCNGPLRKDLSLARSDFRELSILQRRRGDGALHVELQRRELEAMTTSSCENRPPEWKGQLSDSAFSCAVGVSVLLSPRSWPPRQAAGLLGTTGRCRVFDATASGAVPGEGTAAAVLWRKADEEQEGFLEGTAMQHVGCAASLTAPSCPGEQELLCEALRSAAVAPSSLDSVELHGWCRVLDDGVGVVAAARALEAGSRGAGKAEEVVVAMVARSAKIRQQLLAEGKEPQPYSFEEHRKDTVPICKVKFWRSVFDKNRARQVETCMTRTVPAPCGVTYCMKTRQVANEMIGAEWLPTEMNDDNFQHWYVVQLGGWVKHVIIPAMHVRTACLKCVPVADIADESKQSLHSVSSLTRVNGQQWYPMPLDVVTSERNPNPEPRNAELEKEIACYKKVAGDVIKQKHHRIAELEQQIDEKNIEAASGPRQPVAIYASLIGKYDMNTAGTANSQDFEEITDVVREDLKIVPIQDRVQAEDIALWATSFHKEDFYSHLDLNGDMVVDWHEWLDFVSQGKLRDTRPIDQVLTEAGSAYQLTMQRVGVSRDSVSRKMVRRMALMMVMFTIRIMAIVITMTMMVVMIALPTTVKTMMVCPDTGGKSGLHLALPIRRDQVEQYIRSMPQAAPDDTSTCIDNVALFFKIFRRGLVISRHVGSLSGWRMKVIDVRFEPPPDGVREIRDKEIRASPLTSWFIEPANVRKSSTAACSELHAAQQLHFSEATLAALEAAQAKSEETQPVFAPPPSPKSPSLASPRAPSRGDLSLFTAGGKRERGERAERATVDASQLAAEAQTLASVPSDEAKPKSMTCPRRTFDMAMVSFSGYHRGGDCENAGTSEATSQGSKAKEAGRMQAKRRCPVESASDTYRVIVGKAPQHQQRVQAEGTRTPMRCPDAHSSAVGVPLGCLPNATEGCEMYPNHILASLCLGSIRSGHGAVEAAQGIAALLRLLAFTAYGALAPAIHLRQLNPYVVSSDCDGIQLAVEPVSLRFPAAFAGATSSGFGAGSGVASGLAPVDSEFTFPGHDKDKKKDRSRSRGKEPRKQLAEEKDRERKDKEKGKEKDKERKDKDKDKEKDKEKDKKDKDREKDKEKDKKNDKEKDKETEKEKAPDAPPADAAAATDAQPKDAAAEPAEDGDDVTAVGPGGRKLTAGERIRLARAKAANTPGKKSIAIGSSSSKSSSSYSSSSTPSEKKKKKSKKDKTKKGRSRSPISSYGGLVQVPLWLPRPANYGQDFVTGGGSAPMGGLTSFLEAQSRGLAHERPRDLMELQRMNAECGTEVCGKLPGFASHPRQLNVHSSPIVWIAIPNMGLVPWLESKRSRSSSDSDVGTWLLKGAAFETHTPTFLGTVQPLMAYLREDFTSREQRDLMSVSSDVLFADPLGVREGPGDRKPSHMDYGGITQPGPLHASRGGLDSEFVYSDRYGYNGGGLKGGGAGYRRHLDEEEYTPKECRASQYAVPRDEVLEPEDYGVQLQETLGHFGSYLWSFVAGGRQCCSMRDRNRKEDVEAARRAAITGRPPPRGREIIDLAIGHWPCEAPNLRLLAMALLQEELLKHPKVQASLRVAGEKALNDPGVQSALLTAAKESGDEVLAIVRNQVTSWAQDPQAQARAKDVDKHDEQEEEEAEAEAEVEAEEGEEGEEGEEEREEEREEIARQAAAGAGQALGQAGQMLADQIAQGPAGLRFLAFAAAGTSLAVCVLEFLSVESVFTGPARWVISGFQGIFAVTTMLFEMPADWVAMVPGVTHYQDLIIDEAKFMTRAGGRGLFYIFQGAIWACFASLVKLVHLVAAVAMLLVGTLHVLMQFGIMPQNIAEKIREKTAYGGYSPVPQNDACENGQFASDGHHPDTPQAAREQAYSSRRFYTPDDDDEGEGEEPPLLSSSGRGSRSQGVHERGSGLDPSSLRPAPAGSLAPNLDSSSSMHDKPNTSSMAASAERLREDPFLTGRKLEAFPEAGPPMSAVEPQRYDDPPASSKGDPRPPEGSLPNKWEWPPWCLNFKSPNIEVWVFDDDCNVGRWVSAQPQSRVVDKTGRDAYLCAEYLWDGEYYVQDFGPQHVRKKGEPRTVWQALTQSEPYGSAELEATKVFKKKDEDDSLVDTKVFKGKKGNPGRDMGGGIGLLDDD</sequence>